<comment type="caution">
    <text evidence="2">The sequence shown here is derived from an EMBL/GenBank/DDBJ whole genome shotgun (WGS) entry which is preliminary data.</text>
</comment>
<organism evidence="2 3">
    <name type="scientific">Oryza meyeriana var. granulata</name>
    <dbReference type="NCBI Taxonomy" id="110450"/>
    <lineage>
        <taxon>Eukaryota</taxon>
        <taxon>Viridiplantae</taxon>
        <taxon>Streptophyta</taxon>
        <taxon>Embryophyta</taxon>
        <taxon>Tracheophyta</taxon>
        <taxon>Spermatophyta</taxon>
        <taxon>Magnoliopsida</taxon>
        <taxon>Liliopsida</taxon>
        <taxon>Poales</taxon>
        <taxon>Poaceae</taxon>
        <taxon>BOP clade</taxon>
        <taxon>Oryzoideae</taxon>
        <taxon>Oryzeae</taxon>
        <taxon>Oryzinae</taxon>
        <taxon>Oryza</taxon>
        <taxon>Oryza meyeriana</taxon>
    </lineage>
</organism>
<accession>A0A6G1FBM3</accession>
<dbReference type="EMBL" id="SPHZ02000001">
    <property type="protein sequence ID" value="KAF0934307.1"/>
    <property type="molecule type" value="Genomic_DNA"/>
</dbReference>
<proteinExistence type="predicted"/>
<feature type="region of interest" description="Disordered" evidence="1">
    <location>
        <begin position="1"/>
        <end position="32"/>
    </location>
</feature>
<keyword evidence="3" id="KW-1185">Reference proteome</keyword>
<evidence type="ECO:0000313" key="3">
    <source>
        <dbReference type="Proteomes" id="UP000479710"/>
    </source>
</evidence>
<evidence type="ECO:0000313" key="2">
    <source>
        <dbReference type="EMBL" id="KAF0934307.1"/>
    </source>
</evidence>
<dbReference type="AlphaFoldDB" id="A0A6G1FBM3"/>
<evidence type="ECO:0000256" key="1">
    <source>
        <dbReference type="SAM" id="MobiDB-lite"/>
    </source>
</evidence>
<sequence>MGRPGARQPKRPYKSLVADQGKKNPSSQAAAATRSCRCSQAGGVDSISISAPSRVVLGRCGQRYSSYKPALRLINPLSEKDKRPCGSAALLPPAGGFRFSLAVRALAFSEVKGLADDGIDATASR</sequence>
<dbReference type="Proteomes" id="UP000479710">
    <property type="component" value="Unassembled WGS sequence"/>
</dbReference>
<name>A0A6G1FBM3_9ORYZ</name>
<protein>
    <submittedName>
        <fullName evidence="2">Uncharacterized protein</fullName>
    </submittedName>
</protein>
<reference evidence="2 3" key="1">
    <citation type="submission" date="2019-11" db="EMBL/GenBank/DDBJ databases">
        <title>Whole genome sequence of Oryza granulata.</title>
        <authorList>
            <person name="Li W."/>
        </authorList>
    </citation>
    <scope>NUCLEOTIDE SEQUENCE [LARGE SCALE GENOMIC DNA]</scope>
    <source>
        <strain evidence="3">cv. Menghai</strain>
        <tissue evidence="2">Leaf</tissue>
    </source>
</reference>
<gene>
    <name evidence="2" type="ORF">E2562_024766</name>
</gene>